<dbReference type="PANTHER" id="PTHR33645">
    <property type="entry name" value="AMINOPEPTIDASE (DUF3754)"/>
    <property type="match status" value="1"/>
</dbReference>
<reference evidence="1 2" key="1">
    <citation type="journal article" date="2018" name="Plant J.">
        <title>Genome sequences of Chlorella sorokiniana UTEX 1602 and Micractinium conductrix SAG 241.80: implications to maltose excretion by a green alga.</title>
        <authorList>
            <person name="Arriola M.B."/>
            <person name="Velmurugan N."/>
            <person name="Zhang Y."/>
            <person name="Plunkett M.H."/>
            <person name="Hondzo H."/>
            <person name="Barney B.M."/>
        </authorList>
    </citation>
    <scope>NUCLEOTIDE SEQUENCE [LARGE SCALE GENOMIC DNA]</scope>
    <source>
        <strain evidence="2">UTEX 1602</strain>
    </source>
</reference>
<keyword evidence="1" id="KW-0031">Aminopeptidase</keyword>
<protein>
    <submittedName>
        <fullName evidence="1">Aminopeptidase isoform 1</fullName>
    </submittedName>
</protein>
<keyword evidence="1" id="KW-0378">Hydrolase</keyword>
<evidence type="ECO:0000313" key="1">
    <source>
        <dbReference type="EMBL" id="PRW39358.1"/>
    </source>
</evidence>
<dbReference type="Pfam" id="PF12576">
    <property type="entry name" value="DUF3754"/>
    <property type="match status" value="1"/>
</dbReference>
<gene>
    <name evidence="1" type="ORF">C2E21_7114</name>
</gene>
<dbReference type="PANTHER" id="PTHR33645:SF11">
    <property type="entry name" value="AMINOPEPTIDASE (DUF3754)"/>
    <property type="match status" value="1"/>
</dbReference>
<dbReference type="GO" id="GO:0004177">
    <property type="term" value="F:aminopeptidase activity"/>
    <property type="evidence" value="ECO:0007669"/>
    <property type="project" value="UniProtKB-KW"/>
</dbReference>
<organism evidence="1 2">
    <name type="scientific">Chlorella sorokiniana</name>
    <name type="common">Freshwater green alga</name>
    <dbReference type="NCBI Taxonomy" id="3076"/>
    <lineage>
        <taxon>Eukaryota</taxon>
        <taxon>Viridiplantae</taxon>
        <taxon>Chlorophyta</taxon>
        <taxon>core chlorophytes</taxon>
        <taxon>Trebouxiophyceae</taxon>
        <taxon>Chlorellales</taxon>
        <taxon>Chlorellaceae</taxon>
        <taxon>Chlorella clade</taxon>
        <taxon>Chlorella</taxon>
    </lineage>
</organism>
<keyword evidence="1" id="KW-0645">Protease</keyword>
<dbReference type="OrthoDB" id="2020015at2759"/>
<dbReference type="InterPro" id="IPR022227">
    <property type="entry name" value="DUF3754"/>
</dbReference>
<evidence type="ECO:0000313" key="2">
    <source>
        <dbReference type="Proteomes" id="UP000239899"/>
    </source>
</evidence>
<accession>A0A2P6TJD4</accession>
<dbReference type="Proteomes" id="UP000239899">
    <property type="component" value="Unassembled WGS sequence"/>
</dbReference>
<dbReference type="EMBL" id="LHPG02000014">
    <property type="protein sequence ID" value="PRW39358.1"/>
    <property type="molecule type" value="Genomic_DNA"/>
</dbReference>
<comment type="caution">
    <text evidence="1">The sequence shown here is derived from an EMBL/GenBank/DDBJ whole genome shotgun (WGS) entry which is preliminary data.</text>
</comment>
<dbReference type="AlphaFoldDB" id="A0A2P6TJD4"/>
<name>A0A2P6TJD4_CHLSO</name>
<proteinExistence type="predicted"/>
<sequence>MVQKAQQPIVVTRERVLAPPDRFIAVGEDQLIDYFKGVFGSELAPAVPILHQLIESCTNADFAALRRRLLDNYDYFGKAAEGRTGVELKPNEELDKQELAFLADFVQLMEAAQFRQLHAAEWDAAQAEDFLFTLPCHVKWSAMDTKMLRRYWAAYPEERADAPEETAERIMVFQRGAEVATMQGSYFLLKVNLIISMWILQPLHRLFCWVMLQLKMQHYIPAPKGGSQDDSAAQAALERAAKQELHPATIEIERRTHARVFPDGLAVLKQFFKTVKLREACFRDVIVLYRLAVPDTPAPANEIEIIKEADPKLMQRNIVLKQFRGIPLADLEMVMPEKRVFVPPKVFVEMAITLVGGVAALATALWSGAKEGRGLAAAWTGLSLLAARAMQVYTSALAQKNLIENTMGKLLYERTVGSGVGVLTNLVDGMSRQRVREILICYCILLDSQKPLSASELDAACERFLATQFGCKIDFCCEEALPAILKWGLASEDKAGALTAVSLPKALQRLDDVFDNIYSFSGSAKAILAKAATGANSSTAAAAVTEAGGGSSAAGGGSSTAGAATGAGSAGGHALGKVLSQKRQPVTVAPVAGGASPAATPTKKKKGFFAKIGRAFS</sequence>
<keyword evidence="2" id="KW-1185">Reference proteome</keyword>